<dbReference type="Gene3D" id="2.60.40.150">
    <property type="entry name" value="C2 domain"/>
    <property type="match status" value="1"/>
</dbReference>
<comment type="caution">
    <text evidence="4">The sequence shown here is derived from an EMBL/GenBank/DDBJ whole genome shotgun (WGS) entry which is preliminary data.</text>
</comment>
<dbReference type="RefSeq" id="XP_021883474.1">
    <property type="nucleotide sequence ID" value="XM_022023563.1"/>
</dbReference>
<evidence type="ECO:0000313" key="4">
    <source>
        <dbReference type="EMBL" id="ORZ22920.1"/>
    </source>
</evidence>
<dbReference type="AlphaFoldDB" id="A0A1Y2GTU6"/>
<dbReference type="GeneID" id="33565407"/>
<sequence length="193" mass="21206">MSSIHIKVHSAEGLRDVENFGKNDPYLQVSLDFEKKNSFKKTSVKKNAGKNPEWNEEIILNDYEPNEHHYLYVEILDQEKLADAVIGYGAIPLRQVISAGGSYRGKFEVYDDESKPHGAVSLTISILSAGQQAPASSGPEVQGETQIVNEHKDRIKLLENKEDASDAAVAAAIFGAGFAYLKSGGKKEVKKEN</sequence>
<dbReference type="STRING" id="64571.A0A1Y2GTU6"/>
<reference evidence="4 5" key="1">
    <citation type="submission" date="2016-07" db="EMBL/GenBank/DDBJ databases">
        <title>Pervasive Adenine N6-methylation of Active Genes in Fungi.</title>
        <authorList>
            <consortium name="DOE Joint Genome Institute"/>
            <person name="Mondo S.J."/>
            <person name="Dannebaum R.O."/>
            <person name="Kuo R.C."/>
            <person name="Labutti K."/>
            <person name="Haridas S."/>
            <person name="Kuo A."/>
            <person name="Salamov A."/>
            <person name="Ahrendt S.R."/>
            <person name="Lipzen A."/>
            <person name="Sullivan W."/>
            <person name="Andreopoulos W.B."/>
            <person name="Clum A."/>
            <person name="Lindquist E."/>
            <person name="Daum C."/>
            <person name="Ramamoorthy G.K."/>
            <person name="Gryganskyi A."/>
            <person name="Culley D."/>
            <person name="Magnuson J.K."/>
            <person name="James T.Y."/>
            <person name="O'Malley M.A."/>
            <person name="Stajich J.E."/>
            <person name="Spatafora J.W."/>
            <person name="Visel A."/>
            <person name="Grigoriev I.V."/>
        </authorList>
    </citation>
    <scope>NUCLEOTIDE SEQUENCE [LARGE SCALE GENOMIC DNA]</scope>
    <source>
        <strain evidence="4 5">NRRL 3116</strain>
    </source>
</reference>
<dbReference type="InterPro" id="IPR035892">
    <property type="entry name" value="C2_domain_sf"/>
</dbReference>
<dbReference type="GO" id="GO:0005509">
    <property type="term" value="F:calcium ion binding"/>
    <property type="evidence" value="ECO:0007669"/>
    <property type="project" value="TreeGrafter"/>
</dbReference>
<feature type="domain" description="C2" evidence="3">
    <location>
        <begin position="1"/>
        <end position="107"/>
    </location>
</feature>
<dbReference type="Pfam" id="PF00168">
    <property type="entry name" value="C2"/>
    <property type="match status" value="1"/>
</dbReference>
<dbReference type="EMBL" id="MCFF01000010">
    <property type="protein sequence ID" value="ORZ22920.1"/>
    <property type="molecule type" value="Genomic_DNA"/>
</dbReference>
<dbReference type="InParanoid" id="A0A1Y2GTU6"/>
<keyword evidence="1" id="KW-0479">Metal-binding</keyword>
<dbReference type="SUPFAM" id="SSF49562">
    <property type="entry name" value="C2 domain (Calcium/lipid-binding domain, CaLB)"/>
    <property type="match status" value="1"/>
</dbReference>
<evidence type="ECO:0000256" key="1">
    <source>
        <dbReference type="ARBA" id="ARBA00022723"/>
    </source>
</evidence>
<dbReference type="OrthoDB" id="270970at2759"/>
<dbReference type="PANTHER" id="PTHR45911">
    <property type="entry name" value="C2 DOMAIN-CONTAINING PROTEIN"/>
    <property type="match status" value="1"/>
</dbReference>
<dbReference type="Proteomes" id="UP000193648">
    <property type="component" value="Unassembled WGS sequence"/>
</dbReference>
<accession>A0A1Y2GTU6</accession>
<evidence type="ECO:0000256" key="2">
    <source>
        <dbReference type="ARBA" id="ARBA00022837"/>
    </source>
</evidence>
<dbReference type="PANTHER" id="PTHR45911:SF4">
    <property type="entry name" value="MULTIPLE C2 AND TRANSMEMBRANE DOMAIN-CONTAINING PROTEIN"/>
    <property type="match status" value="1"/>
</dbReference>
<gene>
    <name evidence="4" type="ORF">BCR41DRAFT_349906</name>
</gene>
<name>A0A1Y2GTU6_9FUNG</name>
<organism evidence="4 5">
    <name type="scientific">Lobosporangium transversale</name>
    <dbReference type="NCBI Taxonomy" id="64571"/>
    <lineage>
        <taxon>Eukaryota</taxon>
        <taxon>Fungi</taxon>
        <taxon>Fungi incertae sedis</taxon>
        <taxon>Mucoromycota</taxon>
        <taxon>Mortierellomycotina</taxon>
        <taxon>Mortierellomycetes</taxon>
        <taxon>Mortierellales</taxon>
        <taxon>Mortierellaceae</taxon>
        <taxon>Lobosporangium</taxon>
    </lineage>
</organism>
<dbReference type="SMART" id="SM00239">
    <property type="entry name" value="C2"/>
    <property type="match status" value="1"/>
</dbReference>
<dbReference type="PROSITE" id="PS50004">
    <property type="entry name" value="C2"/>
    <property type="match status" value="1"/>
</dbReference>
<keyword evidence="5" id="KW-1185">Reference proteome</keyword>
<protein>
    <submittedName>
        <fullName evidence="4">C2 domain-containing protein</fullName>
    </submittedName>
</protein>
<keyword evidence="2" id="KW-0106">Calcium</keyword>
<evidence type="ECO:0000259" key="3">
    <source>
        <dbReference type="PROSITE" id="PS50004"/>
    </source>
</evidence>
<proteinExistence type="predicted"/>
<evidence type="ECO:0000313" key="5">
    <source>
        <dbReference type="Proteomes" id="UP000193648"/>
    </source>
</evidence>
<dbReference type="InterPro" id="IPR000008">
    <property type="entry name" value="C2_dom"/>
</dbReference>
<dbReference type="GO" id="GO:0016020">
    <property type="term" value="C:membrane"/>
    <property type="evidence" value="ECO:0007669"/>
    <property type="project" value="TreeGrafter"/>
</dbReference>